<evidence type="ECO:0000256" key="1">
    <source>
        <dbReference type="SAM" id="MobiDB-lite"/>
    </source>
</evidence>
<dbReference type="SUPFAM" id="SSF53756">
    <property type="entry name" value="UDP-Glycosyltransferase/glycogen phosphorylase"/>
    <property type="match status" value="1"/>
</dbReference>
<keyword evidence="2" id="KW-0808">Transferase</keyword>
<dbReference type="Pfam" id="PF13692">
    <property type="entry name" value="Glyco_trans_1_4"/>
    <property type="match status" value="1"/>
</dbReference>
<dbReference type="Proteomes" id="UP001244297">
    <property type="component" value="Unassembled WGS sequence"/>
</dbReference>
<dbReference type="EMBL" id="JAUFPT010000041">
    <property type="protein sequence ID" value="MDN3571619.1"/>
    <property type="molecule type" value="Genomic_DNA"/>
</dbReference>
<organism evidence="2 3">
    <name type="scientific">Methylobacterium longum</name>
    <dbReference type="NCBI Taxonomy" id="767694"/>
    <lineage>
        <taxon>Bacteria</taxon>
        <taxon>Pseudomonadati</taxon>
        <taxon>Pseudomonadota</taxon>
        <taxon>Alphaproteobacteria</taxon>
        <taxon>Hyphomicrobiales</taxon>
        <taxon>Methylobacteriaceae</taxon>
        <taxon>Methylobacterium</taxon>
    </lineage>
</organism>
<name>A0ABT8AQH3_9HYPH</name>
<dbReference type="RefSeq" id="WP_238291777.1">
    <property type="nucleotide sequence ID" value="NZ_BPQS01000045.1"/>
</dbReference>
<dbReference type="PANTHER" id="PTHR12526:SF590">
    <property type="entry name" value="ALPHA-MALTOSE-1-PHOSPHATE SYNTHASE"/>
    <property type="match status" value="1"/>
</dbReference>
<dbReference type="CDD" id="cd03801">
    <property type="entry name" value="GT4_PimA-like"/>
    <property type="match status" value="1"/>
</dbReference>
<evidence type="ECO:0000313" key="2">
    <source>
        <dbReference type="EMBL" id="MDN3571619.1"/>
    </source>
</evidence>
<keyword evidence="2" id="KW-0328">Glycosyltransferase</keyword>
<feature type="region of interest" description="Disordered" evidence="1">
    <location>
        <begin position="381"/>
        <end position="403"/>
    </location>
</feature>
<keyword evidence="3" id="KW-1185">Reference proteome</keyword>
<comment type="caution">
    <text evidence="2">The sequence shown here is derived from an EMBL/GenBank/DDBJ whole genome shotgun (WGS) entry which is preliminary data.</text>
</comment>
<dbReference type="GO" id="GO:0016757">
    <property type="term" value="F:glycosyltransferase activity"/>
    <property type="evidence" value="ECO:0007669"/>
    <property type="project" value="UniProtKB-KW"/>
</dbReference>
<reference evidence="3" key="1">
    <citation type="journal article" date="2019" name="Int. J. Syst. Evol. Microbiol.">
        <title>The Global Catalogue of Microorganisms (GCM) 10K type strain sequencing project: providing services to taxonomists for standard genome sequencing and annotation.</title>
        <authorList>
            <consortium name="The Broad Institute Genomics Platform"/>
            <consortium name="The Broad Institute Genome Sequencing Center for Infectious Disease"/>
            <person name="Wu L."/>
            <person name="Ma J."/>
        </authorList>
    </citation>
    <scope>NUCLEOTIDE SEQUENCE [LARGE SCALE GENOMIC DNA]</scope>
    <source>
        <strain evidence="3">CECT 7806</strain>
    </source>
</reference>
<dbReference type="Gene3D" id="3.40.50.2000">
    <property type="entry name" value="Glycogen Phosphorylase B"/>
    <property type="match status" value="2"/>
</dbReference>
<accession>A0ABT8AQH3</accession>
<protein>
    <submittedName>
        <fullName evidence="2">Glycosyltransferase family 4 protein</fullName>
        <ecNumber evidence="2">2.4.-.-</ecNumber>
    </submittedName>
</protein>
<dbReference type="PANTHER" id="PTHR12526">
    <property type="entry name" value="GLYCOSYLTRANSFERASE"/>
    <property type="match status" value="1"/>
</dbReference>
<proteinExistence type="predicted"/>
<sequence length="403" mass="43718">MSSVASETKIAQPAAEATGTTRPLSVFVHLAADKDAVAWREAWRSRTLVGVNEETPYGYGRATGMGCTVEFSRTSPESFAVKIIRLGLRVLTGFDVIHALRQRPALLDADVVWTHTESQYLAVAAVLSWSRRRPKLLGQSVWLFDRWKTLTPLHRLLYRRLIRHVDVLTVHSSVNLAVAQALFPDKRVVLVPFGIPSEQVTSPVARTGRPLRILSVGNDRHRDWTCLVEALDGLSDAVCVILSGTAPHALTKGRPNLQIMQARTNSEFFARLAEADVVCVPLKANGHASGITVIQEAVLAGVPVIATATGGLEVYFGADAVRYVPPGDPQALRDALQDIARDPANAQARAVRAQQHMADAGIGAQSFIRQHVELSHEMLGQQVPKSLGASAEGQSDPRPTSKP</sequence>
<evidence type="ECO:0000313" key="3">
    <source>
        <dbReference type="Proteomes" id="UP001244297"/>
    </source>
</evidence>
<gene>
    <name evidence="2" type="ORF">QWZ18_13415</name>
</gene>
<dbReference type="EC" id="2.4.-.-" evidence="2"/>